<keyword evidence="1" id="KW-0732">Signal</keyword>
<evidence type="ECO:0000256" key="1">
    <source>
        <dbReference type="SAM" id="SignalP"/>
    </source>
</evidence>
<dbReference type="PROSITE" id="PS51257">
    <property type="entry name" value="PROKAR_LIPOPROTEIN"/>
    <property type="match status" value="1"/>
</dbReference>
<dbReference type="EMBL" id="AP026973">
    <property type="protein sequence ID" value="BDT77562.1"/>
    <property type="molecule type" value="Genomic_DNA"/>
</dbReference>
<dbReference type="KEGG" id="pyt:PKF023_13650"/>
<gene>
    <name evidence="2" type="ORF">PKF023_13650</name>
</gene>
<feature type="signal peptide" evidence="1">
    <location>
        <begin position="1"/>
        <end position="19"/>
    </location>
</feature>
<organism evidence="2">
    <name type="scientific">Polynucleobacter yangtzensis</name>
    <dbReference type="NCBI Taxonomy" id="1743159"/>
    <lineage>
        <taxon>Bacteria</taxon>
        <taxon>Pseudomonadati</taxon>
        <taxon>Pseudomonadota</taxon>
        <taxon>Betaproteobacteria</taxon>
        <taxon>Burkholderiales</taxon>
        <taxon>Burkholderiaceae</taxon>
        <taxon>Polynucleobacter</taxon>
    </lineage>
</organism>
<dbReference type="Proteomes" id="UP001211097">
    <property type="component" value="Chromosome"/>
</dbReference>
<sequence>MIKILTLMVFVVSILSACATSVSVHSRPAGALISSKNQNLGISPVRISLDSEIGQSFQKSGEGCYEAPSFTAHWASGAVASSPESLLCRGRDGNYKIFIRRPANAPGLKKDLAAANTPEAVMARRREFMMENHLGGSNYVDNDNPDMPSNVVSLDDLENLGREWKERDSIQVGPSN</sequence>
<dbReference type="AlphaFoldDB" id="A0A9C7CYS8"/>
<feature type="chain" id="PRO_5038844648" evidence="1">
    <location>
        <begin position="20"/>
        <end position="176"/>
    </location>
</feature>
<evidence type="ECO:0000313" key="2">
    <source>
        <dbReference type="EMBL" id="BDT77562.1"/>
    </source>
</evidence>
<protein>
    <submittedName>
        <fullName evidence="2">Uncharacterized protein</fullName>
    </submittedName>
</protein>
<reference evidence="2" key="1">
    <citation type="submission" date="2022-11" db="EMBL/GenBank/DDBJ databases">
        <title>Complete Genome Sequences of three Polynucleobacter sp. Subcluster PnecC Strains KF022, KF023, and KF032 Isolated from a Shallow Eutrophic Lake in Japan.</title>
        <authorList>
            <person name="Ogata Y."/>
            <person name="Watanabe K."/>
            <person name="Takemine S."/>
            <person name="Shindo C."/>
            <person name="Kurokawa R."/>
            <person name="Suda W."/>
        </authorList>
    </citation>
    <scope>NUCLEOTIDE SEQUENCE</scope>
    <source>
        <strain evidence="2">KF023</strain>
    </source>
</reference>
<accession>A0A9C7CYS8</accession>
<name>A0A9C7CYS8_9BURK</name>
<proteinExistence type="predicted"/>